<keyword evidence="1" id="KW-1133">Transmembrane helix</keyword>
<gene>
    <name evidence="2" type="ORF">IQ236_15845</name>
</gene>
<reference evidence="2 3" key="1">
    <citation type="submission" date="2020-10" db="EMBL/GenBank/DDBJ databases">
        <authorList>
            <person name="Castelo-Branco R."/>
            <person name="Eusebio N."/>
            <person name="Adriana R."/>
            <person name="Vieira A."/>
            <person name="Brugerolle De Fraissinette N."/>
            <person name="Rezende De Castro R."/>
            <person name="Schneider M.P."/>
            <person name="Vasconcelos V."/>
            <person name="Leao P.N."/>
        </authorList>
    </citation>
    <scope>NUCLEOTIDE SEQUENCE [LARGE SCALE GENOMIC DNA]</scope>
    <source>
        <strain evidence="2 3">LEGE 06226</strain>
    </source>
</reference>
<keyword evidence="1" id="KW-0472">Membrane</keyword>
<evidence type="ECO:0000313" key="2">
    <source>
        <dbReference type="EMBL" id="MBE9144679.1"/>
    </source>
</evidence>
<proteinExistence type="predicted"/>
<sequence>MLHLVYILAFTVIAFLAVRNLIHSLLTVGMESQKLPDSRNYGGSMNSGRMQKILHPELLDETGNLINEPLLVMRSLSVQDARNQLDNLYKSSPGSIDDIRDED</sequence>
<accession>A0ABR9UF18</accession>
<comment type="caution">
    <text evidence="2">The sequence shown here is derived from an EMBL/GenBank/DDBJ whole genome shotgun (WGS) entry which is preliminary data.</text>
</comment>
<dbReference type="RefSeq" id="WP_190517053.1">
    <property type="nucleotide sequence ID" value="NZ_JADEWU010000037.1"/>
</dbReference>
<name>A0ABR9UF18_9CYAN</name>
<feature type="transmembrane region" description="Helical" evidence="1">
    <location>
        <begin position="6"/>
        <end position="29"/>
    </location>
</feature>
<organism evidence="2 3">
    <name type="scientific">Planktothrix mougeotii LEGE 06226</name>
    <dbReference type="NCBI Taxonomy" id="1828728"/>
    <lineage>
        <taxon>Bacteria</taxon>
        <taxon>Bacillati</taxon>
        <taxon>Cyanobacteriota</taxon>
        <taxon>Cyanophyceae</taxon>
        <taxon>Oscillatoriophycideae</taxon>
        <taxon>Oscillatoriales</taxon>
        <taxon>Microcoleaceae</taxon>
        <taxon>Planktothrix</taxon>
    </lineage>
</organism>
<dbReference type="InterPro" id="IPR021355">
    <property type="entry name" value="Phage_Syn9_Gp224"/>
</dbReference>
<evidence type="ECO:0000313" key="3">
    <source>
        <dbReference type="Proteomes" id="UP000640725"/>
    </source>
</evidence>
<dbReference type="Proteomes" id="UP000640725">
    <property type="component" value="Unassembled WGS sequence"/>
</dbReference>
<protein>
    <submittedName>
        <fullName evidence="2">DUF2973 domain-containing protein</fullName>
    </submittedName>
</protein>
<evidence type="ECO:0000256" key="1">
    <source>
        <dbReference type="SAM" id="Phobius"/>
    </source>
</evidence>
<keyword evidence="1" id="KW-0812">Transmembrane</keyword>
<dbReference type="EMBL" id="JADEWU010000037">
    <property type="protein sequence ID" value="MBE9144679.1"/>
    <property type="molecule type" value="Genomic_DNA"/>
</dbReference>
<keyword evidence="3" id="KW-1185">Reference proteome</keyword>
<dbReference type="Pfam" id="PF11189">
    <property type="entry name" value="DUF2973"/>
    <property type="match status" value="1"/>
</dbReference>